<dbReference type="InterPro" id="IPR043128">
    <property type="entry name" value="Rev_trsase/Diguanyl_cyclase"/>
</dbReference>
<organism evidence="4 5">
    <name type="scientific">Propionispora vibrioides</name>
    <dbReference type="NCBI Taxonomy" id="112903"/>
    <lineage>
        <taxon>Bacteria</taxon>
        <taxon>Bacillati</taxon>
        <taxon>Bacillota</taxon>
        <taxon>Negativicutes</taxon>
        <taxon>Selenomonadales</taxon>
        <taxon>Sporomusaceae</taxon>
        <taxon>Propionispora</taxon>
    </lineage>
</organism>
<sequence length="808" mass="90737">MSALLKPLLFFITLCITIFLPYTSHAETVTLQLKWTHQFQFAGYYAAIEKGFYREEGLTVLLKEGYPGINPVQEVVDGHAAFGVDNTSLLLARDRGAPIKVIAAIFQHSPQVLISRQDAGILSPHDLKHKQIMLVPEQSTDILAMLNNEGIDSNQVTLLSHNWDLAALSGGKVDAITGYSTAELFSLQQQGLPVHVINPINYGIDYYGDCLFTTDNTIQADPDLVKRFTRASLKGWEYAMNHQEELIGLILAKYNPSLSPERLRFEANEMNKIILPDYVELGHMNPGRWAKIVEIHQRFGLLKPGFALENFLYNVNDTGGSAGYRTVILPLFVIIGLLSLALLAFMLFNSKLKRIVKERTEILEKKVHELQETEKAVLHLAYHDTLTKLPNRLQLIDHIDTRKHREDKLGEQFAIAFFDLDDFKRINDGMGHSTGDAFLREVSLRLQRCLKGIGQIYRLGGDEFILLLPQVQDYNHIAGIIQAAIEAINSSWNFNGNDLHVSASVGIAMYPKDGQDADSLIKAADMAMYEAKQKGKNRYHFFDEEMHAACLDKLILEAELHQAINQQEFVLHYQPQITSDAHIIGVEALVRWQHPNRGLLYPGTFIPLAEETGLIVLIGDWVLDAACRQCATWQRGGQIPVRISVNISVKQLQHPSFLAKVRHVLEETGLSPECLELEITETVALTHADLVLPIMNSLRAMGVRLALDDFGIGYSSLMYLRSFPIDVLKIDKTFIQDVPTNIDNEAILQTILDLARHLRISAVAEGVETLDQFNCLKKYACPIVQGYLFSPPMPAEDLSAFFATLENH</sequence>
<feature type="domain" description="EAL" evidence="2">
    <location>
        <begin position="553"/>
        <end position="806"/>
    </location>
</feature>
<proteinExistence type="predicted"/>
<reference evidence="4 5" key="1">
    <citation type="submission" date="2016-10" db="EMBL/GenBank/DDBJ databases">
        <authorList>
            <person name="de Groot N.N."/>
        </authorList>
    </citation>
    <scope>NUCLEOTIDE SEQUENCE [LARGE SCALE GENOMIC DNA]</scope>
    <source>
        <strain evidence="4 5">DSM 13305</strain>
    </source>
</reference>
<dbReference type="SUPFAM" id="SSF53850">
    <property type="entry name" value="Periplasmic binding protein-like II"/>
    <property type="match status" value="1"/>
</dbReference>
<gene>
    <name evidence="4" type="ORF">SAMN04490178_10979</name>
</gene>
<dbReference type="InterPro" id="IPR035919">
    <property type="entry name" value="EAL_sf"/>
</dbReference>
<dbReference type="Gene3D" id="3.30.70.270">
    <property type="match status" value="1"/>
</dbReference>
<dbReference type="Pfam" id="PF09084">
    <property type="entry name" value="NMT1"/>
    <property type="match status" value="1"/>
</dbReference>
<evidence type="ECO:0000259" key="3">
    <source>
        <dbReference type="PROSITE" id="PS50887"/>
    </source>
</evidence>
<dbReference type="Gene3D" id="3.20.20.450">
    <property type="entry name" value="EAL domain"/>
    <property type="match status" value="1"/>
</dbReference>
<evidence type="ECO:0000259" key="2">
    <source>
        <dbReference type="PROSITE" id="PS50883"/>
    </source>
</evidence>
<keyword evidence="5" id="KW-1185">Reference proteome</keyword>
<dbReference type="EMBL" id="FODY01000009">
    <property type="protein sequence ID" value="SEP05468.1"/>
    <property type="molecule type" value="Genomic_DNA"/>
</dbReference>
<feature type="domain" description="GGDEF" evidence="3">
    <location>
        <begin position="411"/>
        <end position="544"/>
    </location>
</feature>
<dbReference type="PANTHER" id="PTHR44757">
    <property type="entry name" value="DIGUANYLATE CYCLASE DGCP"/>
    <property type="match status" value="1"/>
</dbReference>
<dbReference type="OrthoDB" id="9759607at2"/>
<dbReference type="SUPFAM" id="SSF141868">
    <property type="entry name" value="EAL domain-like"/>
    <property type="match status" value="1"/>
</dbReference>
<dbReference type="CDD" id="cd01949">
    <property type="entry name" value="GGDEF"/>
    <property type="match status" value="1"/>
</dbReference>
<dbReference type="InterPro" id="IPR015168">
    <property type="entry name" value="SsuA/THI5"/>
</dbReference>
<dbReference type="SMART" id="SM00267">
    <property type="entry name" value="GGDEF"/>
    <property type="match status" value="1"/>
</dbReference>
<protein>
    <submittedName>
        <fullName evidence="4">Diguanylate cyclase (GGDEF) domain-containing protein</fullName>
    </submittedName>
</protein>
<dbReference type="InterPro" id="IPR001633">
    <property type="entry name" value="EAL_dom"/>
</dbReference>
<name>A0A1H8USA1_9FIRM</name>
<dbReference type="Pfam" id="PF00990">
    <property type="entry name" value="GGDEF"/>
    <property type="match status" value="1"/>
</dbReference>
<dbReference type="Pfam" id="PF00563">
    <property type="entry name" value="EAL"/>
    <property type="match status" value="1"/>
</dbReference>
<dbReference type="FunFam" id="3.20.20.450:FF:000001">
    <property type="entry name" value="Cyclic di-GMP phosphodiesterase yahA"/>
    <property type="match status" value="1"/>
</dbReference>
<dbReference type="PROSITE" id="PS50887">
    <property type="entry name" value="GGDEF"/>
    <property type="match status" value="1"/>
</dbReference>
<dbReference type="InterPro" id="IPR052155">
    <property type="entry name" value="Biofilm_reg_signaling"/>
</dbReference>
<feature type="transmembrane region" description="Helical" evidence="1">
    <location>
        <begin position="327"/>
        <end position="348"/>
    </location>
</feature>
<keyword evidence="1" id="KW-1133">Transmembrane helix</keyword>
<evidence type="ECO:0000313" key="4">
    <source>
        <dbReference type="EMBL" id="SEP05468.1"/>
    </source>
</evidence>
<dbReference type="CDD" id="cd01948">
    <property type="entry name" value="EAL"/>
    <property type="match status" value="1"/>
</dbReference>
<dbReference type="InterPro" id="IPR029787">
    <property type="entry name" value="Nucleotide_cyclase"/>
</dbReference>
<dbReference type="RefSeq" id="WP_143050600.1">
    <property type="nucleotide sequence ID" value="NZ_FODY01000009.1"/>
</dbReference>
<dbReference type="AlphaFoldDB" id="A0A1H8USA1"/>
<dbReference type="SUPFAM" id="SSF55073">
    <property type="entry name" value="Nucleotide cyclase"/>
    <property type="match status" value="1"/>
</dbReference>
<dbReference type="STRING" id="112903.SAMN04490178_10979"/>
<evidence type="ECO:0000313" key="5">
    <source>
        <dbReference type="Proteomes" id="UP000198847"/>
    </source>
</evidence>
<keyword evidence="1" id="KW-0472">Membrane</keyword>
<keyword evidence="1" id="KW-0812">Transmembrane</keyword>
<dbReference type="Gene3D" id="3.40.190.10">
    <property type="entry name" value="Periplasmic binding protein-like II"/>
    <property type="match status" value="2"/>
</dbReference>
<dbReference type="InterPro" id="IPR000160">
    <property type="entry name" value="GGDEF_dom"/>
</dbReference>
<accession>A0A1H8USA1</accession>
<dbReference type="NCBIfam" id="TIGR00254">
    <property type="entry name" value="GGDEF"/>
    <property type="match status" value="1"/>
</dbReference>
<dbReference type="PANTHER" id="PTHR44757:SF2">
    <property type="entry name" value="BIOFILM ARCHITECTURE MAINTENANCE PROTEIN MBAA"/>
    <property type="match status" value="1"/>
</dbReference>
<evidence type="ECO:0000256" key="1">
    <source>
        <dbReference type="SAM" id="Phobius"/>
    </source>
</evidence>
<dbReference type="SMART" id="SM00052">
    <property type="entry name" value="EAL"/>
    <property type="match status" value="1"/>
</dbReference>
<dbReference type="PROSITE" id="PS50883">
    <property type="entry name" value="EAL"/>
    <property type="match status" value="1"/>
</dbReference>
<dbReference type="Proteomes" id="UP000198847">
    <property type="component" value="Unassembled WGS sequence"/>
</dbReference>